<evidence type="ECO:0000313" key="2">
    <source>
        <dbReference type="WBParaSite" id="PS1159_v2.g7684.t1"/>
    </source>
</evidence>
<organism evidence="1 2">
    <name type="scientific">Panagrolaimus sp. PS1159</name>
    <dbReference type="NCBI Taxonomy" id="55785"/>
    <lineage>
        <taxon>Eukaryota</taxon>
        <taxon>Metazoa</taxon>
        <taxon>Ecdysozoa</taxon>
        <taxon>Nematoda</taxon>
        <taxon>Chromadorea</taxon>
        <taxon>Rhabditida</taxon>
        <taxon>Tylenchina</taxon>
        <taxon>Panagrolaimomorpha</taxon>
        <taxon>Panagrolaimoidea</taxon>
        <taxon>Panagrolaimidae</taxon>
        <taxon>Panagrolaimus</taxon>
    </lineage>
</organism>
<protein>
    <submittedName>
        <fullName evidence="2">Uncharacterized protein</fullName>
    </submittedName>
</protein>
<sequence>MSLYTAATTPHSWGFSDLINIMLISALPMGLGLVELASSASGGAYRTFLERAKKPSWASPKASFHSGTCFMTLVPLGYATYLVIKNSAGLATMWSKVALIFYTFHAVFSMMYGFEVKKQNYEKVAYYKIGIAVAAVLFAFAYRPIDNLAFWLSVPHVLWSIFSAVYHYSIHQMNQNKK</sequence>
<evidence type="ECO:0000313" key="1">
    <source>
        <dbReference type="Proteomes" id="UP000887580"/>
    </source>
</evidence>
<proteinExistence type="predicted"/>
<dbReference type="WBParaSite" id="PS1159_v2.g7684.t1">
    <property type="protein sequence ID" value="PS1159_v2.g7684.t1"/>
    <property type="gene ID" value="PS1159_v2.g7684"/>
</dbReference>
<reference evidence="2" key="1">
    <citation type="submission" date="2022-11" db="UniProtKB">
        <authorList>
            <consortium name="WormBaseParasite"/>
        </authorList>
    </citation>
    <scope>IDENTIFICATION</scope>
</reference>
<name>A0AC35GQN7_9BILA</name>
<dbReference type="Proteomes" id="UP000887580">
    <property type="component" value="Unplaced"/>
</dbReference>
<accession>A0AC35GQN7</accession>